<protein>
    <recommendedName>
        <fullName evidence="4">F-box domain-containing protein</fullName>
    </recommendedName>
</protein>
<dbReference type="EMBL" id="WWBZ02000016">
    <property type="protein sequence ID" value="KAF4309149.1"/>
    <property type="molecule type" value="Genomic_DNA"/>
</dbReference>
<dbReference type="InterPro" id="IPR036047">
    <property type="entry name" value="F-box-like_dom_sf"/>
</dbReference>
<feature type="region of interest" description="Disordered" evidence="1">
    <location>
        <begin position="1"/>
        <end position="89"/>
    </location>
</feature>
<evidence type="ECO:0000256" key="1">
    <source>
        <dbReference type="SAM" id="MobiDB-lite"/>
    </source>
</evidence>
<evidence type="ECO:0000313" key="2">
    <source>
        <dbReference type="EMBL" id="KAF4309149.1"/>
    </source>
</evidence>
<proteinExistence type="predicted"/>
<feature type="compositionally biased region" description="Polar residues" evidence="1">
    <location>
        <begin position="44"/>
        <end position="53"/>
    </location>
</feature>
<keyword evidence="3" id="KW-1185">Reference proteome</keyword>
<dbReference type="SUPFAM" id="SSF81383">
    <property type="entry name" value="F-box domain"/>
    <property type="match status" value="1"/>
</dbReference>
<sequence length="582" mass="66035">MFGPKSSEKRERATEDDFKCADERPSKRKARQPVNSTPTPPAPTSINASTSTPEQRKRKRQATEHGVAHEPPRKAPRQDTFGSRPRPCDSTTSPFIYKLPAEMALRVFSHLEDADVAKSRFVSCWFRSNISDRFAEFCIDMLKKREYQGRKYDLSFTPESLEKLWMISTIPRVGQHFTELSINHVCPNKFGVAILGKTYQEYIYAARGEEERALVKFKTFKKVIKPAAEKQGVGIYTALMRKKWDYEQRFLEHNRLKKMKDWPRMMTAAFKNLENLQIVRLDSMEDNPDDVAYLDIRGLCGLNVPDHLDLPAFMEGCASRAMAATITAVAKAGLKLQTFGMTPSHQPYTSLGVTPSSLSPKRLRASLSTSLSNLRSLNLTLERWLDFSISSEGFSKLDMDALTEFLQAAATPPLRHLGLTIAHLAGGGNVFEAALLNTHCPKLSSIVFTGGDVQGDVFADFLLRHKDSLRWVELDSIQLTSGSWECVFKLLRDHLALEWLRVHEFSIWTVYFNDLCEGGEGRALRIRDAVLGKQIEQHTFMPRYREQDVRKDLDQMARHHKMSFRGLGDILGGRMDHLSGDA</sequence>
<dbReference type="Proteomes" id="UP000572817">
    <property type="component" value="Unassembled WGS sequence"/>
</dbReference>
<feature type="compositionally biased region" description="Basic and acidic residues" evidence="1">
    <location>
        <begin position="61"/>
        <end position="77"/>
    </location>
</feature>
<reference evidence="2" key="1">
    <citation type="submission" date="2020-04" db="EMBL/GenBank/DDBJ databases">
        <title>Genome Assembly and Annotation of Botryosphaeria dothidea sdau 11-99, a Latent Pathogen of Apple Fruit Ring Rot in China.</title>
        <authorList>
            <person name="Yu C."/>
            <person name="Diao Y."/>
            <person name="Lu Q."/>
            <person name="Zhao J."/>
            <person name="Cui S."/>
            <person name="Peng C."/>
            <person name="He B."/>
            <person name="Liu H."/>
        </authorList>
    </citation>
    <scope>NUCLEOTIDE SEQUENCE [LARGE SCALE GENOMIC DNA]</scope>
    <source>
        <strain evidence="2">Sdau11-99</strain>
    </source>
</reference>
<evidence type="ECO:0008006" key="4">
    <source>
        <dbReference type="Google" id="ProtNLM"/>
    </source>
</evidence>
<comment type="caution">
    <text evidence="2">The sequence shown here is derived from an EMBL/GenBank/DDBJ whole genome shotgun (WGS) entry which is preliminary data.</text>
</comment>
<organism evidence="2 3">
    <name type="scientific">Botryosphaeria dothidea</name>
    <dbReference type="NCBI Taxonomy" id="55169"/>
    <lineage>
        <taxon>Eukaryota</taxon>
        <taxon>Fungi</taxon>
        <taxon>Dikarya</taxon>
        <taxon>Ascomycota</taxon>
        <taxon>Pezizomycotina</taxon>
        <taxon>Dothideomycetes</taxon>
        <taxon>Dothideomycetes incertae sedis</taxon>
        <taxon>Botryosphaeriales</taxon>
        <taxon>Botryosphaeriaceae</taxon>
        <taxon>Botryosphaeria</taxon>
    </lineage>
</organism>
<accession>A0A8H4IXS8</accession>
<evidence type="ECO:0000313" key="3">
    <source>
        <dbReference type="Proteomes" id="UP000572817"/>
    </source>
</evidence>
<dbReference type="Gene3D" id="3.80.10.10">
    <property type="entry name" value="Ribonuclease Inhibitor"/>
    <property type="match status" value="1"/>
</dbReference>
<dbReference type="OrthoDB" id="5279008at2759"/>
<gene>
    <name evidence="2" type="ORF">GTA08_BOTSDO02442</name>
</gene>
<dbReference type="AlphaFoldDB" id="A0A8H4IXS8"/>
<name>A0A8H4IXS8_9PEZI</name>
<dbReference type="InterPro" id="IPR032675">
    <property type="entry name" value="LRR_dom_sf"/>
</dbReference>
<feature type="compositionally biased region" description="Basic and acidic residues" evidence="1">
    <location>
        <begin position="1"/>
        <end position="25"/>
    </location>
</feature>
<dbReference type="SUPFAM" id="SSF52047">
    <property type="entry name" value="RNI-like"/>
    <property type="match status" value="1"/>
</dbReference>